<accession>A0ABR3V833</accession>
<comment type="caution">
    <text evidence="2">The sequence shown here is derived from an EMBL/GenBank/DDBJ whole genome shotgun (WGS) entry which is preliminary data.</text>
</comment>
<evidence type="ECO:0000313" key="2">
    <source>
        <dbReference type="EMBL" id="KAL1837722.1"/>
    </source>
</evidence>
<feature type="compositionally biased region" description="Low complexity" evidence="1">
    <location>
        <begin position="71"/>
        <end position="82"/>
    </location>
</feature>
<feature type="compositionally biased region" description="Low complexity" evidence="1">
    <location>
        <begin position="93"/>
        <end position="108"/>
    </location>
</feature>
<dbReference type="EMBL" id="JAZHXJ010002593">
    <property type="protein sequence ID" value="KAL1837722.1"/>
    <property type="molecule type" value="Genomic_DNA"/>
</dbReference>
<feature type="compositionally biased region" description="Basic residues" evidence="1">
    <location>
        <begin position="83"/>
        <end position="92"/>
    </location>
</feature>
<evidence type="ECO:0000313" key="3">
    <source>
        <dbReference type="Proteomes" id="UP001586593"/>
    </source>
</evidence>
<protein>
    <submittedName>
        <fullName evidence="2">Uncharacterized protein</fullName>
    </submittedName>
</protein>
<sequence>MPGGRQAKSTSSKWVLDGTLVLSGSQREYVQVRHAQHKECRLAVSLSHTLSLSHSLTLTLLPLSRLLLSTRSASQTASPCCPRRTRPRRSTGRSRPAPTAPGRCPSGRCGTGGRSRRRWRRDAAGPRAPSRRRGPCRCARRSAAPWRCRARTRRRRWGGTWPAGRRS</sequence>
<organism evidence="2 3">
    <name type="scientific">Phialemonium thermophilum</name>
    <dbReference type="NCBI Taxonomy" id="223376"/>
    <lineage>
        <taxon>Eukaryota</taxon>
        <taxon>Fungi</taxon>
        <taxon>Dikarya</taxon>
        <taxon>Ascomycota</taxon>
        <taxon>Pezizomycotina</taxon>
        <taxon>Sordariomycetes</taxon>
        <taxon>Sordariomycetidae</taxon>
        <taxon>Cephalothecales</taxon>
        <taxon>Cephalothecaceae</taxon>
        <taxon>Phialemonium</taxon>
    </lineage>
</organism>
<reference evidence="2 3" key="1">
    <citation type="journal article" date="2024" name="Commun. Biol.">
        <title>Comparative genomic analysis of thermophilic fungi reveals convergent evolutionary adaptations and gene losses.</title>
        <authorList>
            <person name="Steindorff A.S."/>
            <person name="Aguilar-Pontes M.V."/>
            <person name="Robinson A.J."/>
            <person name="Andreopoulos B."/>
            <person name="LaButti K."/>
            <person name="Kuo A."/>
            <person name="Mondo S."/>
            <person name="Riley R."/>
            <person name="Otillar R."/>
            <person name="Haridas S."/>
            <person name="Lipzen A."/>
            <person name="Grimwood J."/>
            <person name="Schmutz J."/>
            <person name="Clum A."/>
            <person name="Reid I.D."/>
            <person name="Moisan M.C."/>
            <person name="Butler G."/>
            <person name="Nguyen T.T.M."/>
            <person name="Dewar K."/>
            <person name="Conant G."/>
            <person name="Drula E."/>
            <person name="Henrissat B."/>
            <person name="Hansel C."/>
            <person name="Singer S."/>
            <person name="Hutchinson M.I."/>
            <person name="de Vries R.P."/>
            <person name="Natvig D.O."/>
            <person name="Powell A.J."/>
            <person name="Tsang A."/>
            <person name="Grigoriev I.V."/>
        </authorList>
    </citation>
    <scope>NUCLEOTIDE SEQUENCE [LARGE SCALE GENOMIC DNA]</scope>
    <source>
        <strain evidence="2 3">ATCC 24622</strain>
    </source>
</reference>
<name>A0ABR3V833_9PEZI</name>
<evidence type="ECO:0000256" key="1">
    <source>
        <dbReference type="SAM" id="MobiDB-lite"/>
    </source>
</evidence>
<proteinExistence type="predicted"/>
<feature type="region of interest" description="Disordered" evidence="1">
    <location>
        <begin position="71"/>
        <end position="136"/>
    </location>
</feature>
<keyword evidence="3" id="KW-1185">Reference proteome</keyword>
<gene>
    <name evidence="2" type="ORF">VTK73DRAFT_4574</name>
</gene>
<dbReference type="Proteomes" id="UP001586593">
    <property type="component" value="Unassembled WGS sequence"/>
</dbReference>